<evidence type="ECO:0000313" key="2">
    <source>
        <dbReference type="EMBL" id="KAF9793830.1"/>
    </source>
</evidence>
<organism evidence="2 3">
    <name type="scientific">Rhodonia placenta</name>
    <dbReference type="NCBI Taxonomy" id="104341"/>
    <lineage>
        <taxon>Eukaryota</taxon>
        <taxon>Fungi</taxon>
        <taxon>Dikarya</taxon>
        <taxon>Basidiomycota</taxon>
        <taxon>Agaricomycotina</taxon>
        <taxon>Agaricomycetes</taxon>
        <taxon>Polyporales</taxon>
        <taxon>Adustoporiaceae</taxon>
        <taxon>Rhodonia</taxon>
    </lineage>
</organism>
<protein>
    <submittedName>
        <fullName evidence="2">Uncharacterized protein</fullName>
    </submittedName>
</protein>
<accession>A0A8H7NQM7</accession>
<dbReference type="Proteomes" id="UP000639403">
    <property type="component" value="Unassembled WGS sequence"/>
</dbReference>
<feature type="compositionally biased region" description="Basic and acidic residues" evidence="1">
    <location>
        <begin position="63"/>
        <end position="75"/>
    </location>
</feature>
<evidence type="ECO:0000256" key="1">
    <source>
        <dbReference type="SAM" id="MobiDB-lite"/>
    </source>
</evidence>
<reference evidence="2" key="1">
    <citation type="submission" date="2020-11" db="EMBL/GenBank/DDBJ databases">
        <authorList>
            <person name="Koelle M."/>
            <person name="Horta M.A.C."/>
            <person name="Nowrousian M."/>
            <person name="Ohm R.A."/>
            <person name="Benz P."/>
            <person name="Pilgard A."/>
        </authorList>
    </citation>
    <scope>NUCLEOTIDE SEQUENCE</scope>
    <source>
        <strain evidence="2">FPRL280</strain>
    </source>
</reference>
<dbReference type="EMBL" id="JADOXO010001812">
    <property type="protein sequence ID" value="KAF9793830.1"/>
    <property type="molecule type" value="Genomic_DNA"/>
</dbReference>
<dbReference type="AlphaFoldDB" id="A0A8H7NQM7"/>
<proteinExistence type="predicted"/>
<gene>
    <name evidence="2" type="ORF">IEO21_11237</name>
</gene>
<evidence type="ECO:0000313" key="3">
    <source>
        <dbReference type="Proteomes" id="UP000639403"/>
    </source>
</evidence>
<reference evidence="2" key="2">
    <citation type="journal article" name="Front. Microbiol.">
        <title>Degradative Capacity of Two Strains of Rhodonia placenta: From Phenotype to Genotype.</title>
        <authorList>
            <person name="Kolle M."/>
            <person name="Horta M.A.C."/>
            <person name="Nowrousian M."/>
            <person name="Ohm R.A."/>
            <person name="Benz J.P."/>
            <person name="Pilgard A."/>
        </authorList>
    </citation>
    <scope>NUCLEOTIDE SEQUENCE</scope>
    <source>
        <strain evidence="2">FPRL280</strain>
    </source>
</reference>
<comment type="caution">
    <text evidence="2">The sequence shown here is derived from an EMBL/GenBank/DDBJ whole genome shotgun (WGS) entry which is preliminary data.</text>
</comment>
<name>A0A8H7NQM7_9APHY</name>
<feature type="compositionally biased region" description="Gly residues" evidence="1">
    <location>
        <begin position="40"/>
        <end position="58"/>
    </location>
</feature>
<sequence>MRSCDRNLSHSRTVLPSYRRGRRSFRVSLLGAVEGEDITGNGGDGGRPGGGGGCGGPPLVGLRGERVCERPRGGDGGEGAGGSPEAGSRMTVTGGAEGSASGDATRP</sequence>
<feature type="region of interest" description="Disordered" evidence="1">
    <location>
        <begin position="35"/>
        <end position="107"/>
    </location>
</feature>